<organism evidence="2 3">
    <name type="scientific">Rotaria magnacalcarata</name>
    <dbReference type="NCBI Taxonomy" id="392030"/>
    <lineage>
        <taxon>Eukaryota</taxon>
        <taxon>Metazoa</taxon>
        <taxon>Spiralia</taxon>
        <taxon>Gnathifera</taxon>
        <taxon>Rotifera</taxon>
        <taxon>Eurotatoria</taxon>
        <taxon>Bdelloidea</taxon>
        <taxon>Philodinida</taxon>
        <taxon>Philodinidae</taxon>
        <taxon>Rotaria</taxon>
    </lineage>
</organism>
<dbReference type="AlphaFoldDB" id="A0A8S3AAV8"/>
<accession>A0A8S3AAV8</accession>
<feature type="non-terminal residue" evidence="2">
    <location>
        <position position="1"/>
    </location>
</feature>
<comment type="caution">
    <text evidence="2">The sequence shown here is derived from an EMBL/GenBank/DDBJ whole genome shotgun (WGS) entry which is preliminary data.</text>
</comment>
<dbReference type="EMBL" id="CAJOBH010119444">
    <property type="protein sequence ID" value="CAF4703557.1"/>
    <property type="molecule type" value="Genomic_DNA"/>
</dbReference>
<gene>
    <name evidence="1" type="ORF">BYL167_LOCUS43020</name>
    <name evidence="2" type="ORF">BYL167_LOCUS44189</name>
</gene>
<protein>
    <submittedName>
        <fullName evidence="2">Uncharacterized protein</fullName>
    </submittedName>
</protein>
<proteinExistence type="predicted"/>
<dbReference type="EMBL" id="CAJOBH010113247">
    <property type="protein sequence ID" value="CAF4672450.1"/>
    <property type="molecule type" value="Genomic_DNA"/>
</dbReference>
<sequence>LLNKLVVLERGFIGVVLRGQRLDEHGRASKELDIAGALEFERQFFQNESAYR</sequence>
<dbReference type="Proteomes" id="UP000681967">
    <property type="component" value="Unassembled WGS sequence"/>
</dbReference>
<evidence type="ECO:0000313" key="3">
    <source>
        <dbReference type="Proteomes" id="UP000681967"/>
    </source>
</evidence>
<name>A0A8S3AAV8_9BILA</name>
<evidence type="ECO:0000313" key="2">
    <source>
        <dbReference type="EMBL" id="CAF4703557.1"/>
    </source>
</evidence>
<feature type="non-terminal residue" evidence="2">
    <location>
        <position position="52"/>
    </location>
</feature>
<reference evidence="2" key="1">
    <citation type="submission" date="2021-02" db="EMBL/GenBank/DDBJ databases">
        <authorList>
            <person name="Nowell W R."/>
        </authorList>
    </citation>
    <scope>NUCLEOTIDE SEQUENCE</scope>
</reference>
<evidence type="ECO:0000313" key="1">
    <source>
        <dbReference type="EMBL" id="CAF4672450.1"/>
    </source>
</evidence>